<reference evidence="1 2" key="1">
    <citation type="submission" date="2019-07" db="EMBL/GenBank/DDBJ databases">
        <title>Whole genome shotgun sequence of Agrococcus baldri NBRC 103055.</title>
        <authorList>
            <person name="Hosoyama A."/>
            <person name="Uohara A."/>
            <person name="Ohji S."/>
            <person name="Ichikawa N."/>
        </authorList>
    </citation>
    <scope>NUCLEOTIDE SEQUENCE [LARGE SCALE GENOMIC DNA]</scope>
    <source>
        <strain evidence="1 2">NBRC 103055</strain>
    </source>
</reference>
<dbReference type="AlphaFoldDB" id="A0AA87RHJ0"/>
<sequence length="58" mass="5874">MTSLPSQTIVPTATVFGRLIIGADDGDVGSAVVDTGSILVTDPGAVSTRRTACRKKIG</sequence>
<name>A0AA87RHJ0_9MICO</name>
<organism evidence="1 2">
    <name type="scientific">Agrococcus baldri</name>
    <dbReference type="NCBI Taxonomy" id="153730"/>
    <lineage>
        <taxon>Bacteria</taxon>
        <taxon>Bacillati</taxon>
        <taxon>Actinomycetota</taxon>
        <taxon>Actinomycetes</taxon>
        <taxon>Micrococcales</taxon>
        <taxon>Microbacteriaceae</taxon>
        <taxon>Agrococcus</taxon>
    </lineage>
</organism>
<keyword evidence="2" id="KW-1185">Reference proteome</keyword>
<dbReference type="EMBL" id="BJUU01000012">
    <property type="protein sequence ID" value="GEK80649.1"/>
    <property type="molecule type" value="Genomic_DNA"/>
</dbReference>
<dbReference type="Proteomes" id="UP000321749">
    <property type="component" value="Unassembled WGS sequence"/>
</dbReference>
<accession>A0AA87RHJ0</accession>
<gene>
    <name evidence="1" type="ORF">ABA31_20000</name>
</gene>
<evidence type="ECO:0000313" key="2">
    <source>
        <dbReference type="Proteomes" id="UP000321749"/>
    </source>
</evidence>
<proteinExistence type="predicted"/>
<protein>
    <submittedName>
        <fullName evidence="1">Uncharacterized protein</fullName>
    </submittedName>
</protein>
<evidence type="ECO:0000313" key="1">
    <source>
        <dbReference type="EMBL" id="GEK80649.1"/>
    </source>
</evidence>
<comment type="caution">
    <text evidence="1">The sequence shown here is derived from an EMBL/GenBank/DDBJ whole genome shotgun (WGS) entry which is preliminary data.</text>
</comment>